<keyword evidence="2" id="KW-1185">Reference proteome</keyword>
<reference evidence="1 2" key="1">
    <citation type="submission" date="2018-12" db="EMBL/GenBank/DDBJ databases">
        <title>Hymenobacter gummosus sp. nov., isolated from a spring.</title>
        <authorList>
            <person name="Nie L."/>
        </authorList>
    </citation>
    <scope>NUCLEOTIDE SEQUENCE [LARGE SCALE GENOMIC DNA]</scope>
    <source>
        <strain evidence="1 2">KCTC 52166</strain>
    </source>
</reference>
<dbReference type="OrthoDB" id="881982at2"/>
<dbReference type="Proteomes" id="UP000282184">
    <property type="component" value="Unassembled WGS sequence"/>
</dbReference>
<proteinExistence type="predicted"/>
<evidence type="ECO:0000313" key="2">
    <source>
        <dbReference type="Proteomes" id="UP000282184"/>
    </source>
</evidence>
<accession>A0A431U313</accession>
<organism evidence="1 2">
    <name type="scientific">Hymenobacter gummosus</name>
    <dbReference type="NCBI Taxonomy" id="1776032"/>
    <lineage>
        <taxon>Bacteria</taxon>
        <taxon>Pseudomonadati</taxon>
        <taxon>Bacteroidota</taxon>
        <taxon>Cytophagia</taxon>
        <taxon>Cytophagales</taxon>
        <taxon>Hymenobacteraceae</taxon>
        <taxon>Hymenobacter</taxon>
    </lineage>
</organism>
<dbReference type="EMBL" id="RXOF01000006">
    <property type="protein sequence ID" value="RTQ49659.1"/>
    <property type="molecule type" value="Genomic_DNA"/>
</dbReference>
<protein>
    <submittedName>
        <fullName evidence="1">Uncharacterized protein</fullName>
    </submittedName>
</protein>
<dbReference type="AlphaFoldDB" id="A0A431U313"/>
<dbReference type="RefSeq" id="WP_126693518.1">
    <property type="nucleotide sequence ID" value="NZ_RXOF01000006.1"/>
</dbReference>
<evidence type="ECO:0000313" key="1">
    <source>
        <dbReference type="EMBL" id="RTQ49659.1"/>
    </source>
</evidence>
<gene>
    <name evidence="1" type="ORF">EJV47_12640</name>
</gene>
<sequence length="72" mass="8232">MVTRDNLGLFYIISPISSHWTTCYFIRGSRGVSVVRWTGTGRAPDDVRAALAKHQADFSPEEAERMIHYFDK</sequence>
<name>A0A431U313_9BACT</name>
<comment type="caution">
    <text evidence="1">The sequence shown here is derived from an EMBL/GenBank/DDBJ whole genome shotgun (WGS) entry which is preliminary data.</text>
</comment>